<dbReference type="SFLD" id="SFLDS00029">
    <property type="entry name" value="Radical_SAM"/>
    <property type="match status" value="1"/>
</dbReference>
<dbReference type="RefSeq" id="WP_207566218.1">
    <property type="nucleotide sequence ID" value="NZ_CP071446.1"/>
</dbReference>
<organism evidence="6 7">
    <name type="scientific">Thermosipho ferrireducens</name>
    <dbReference type="NCBI Taxonomy" id="2571116"/>
    <lineage>
        <taxon>Bacteria</taxon>
        <taxon>Thermotogati</taxon>
        <taxon>Thermotogota</taxon>
        <taxon>Thermotogae</taxon>
        <taxon>Thermotogales</taxon>
        <taxon>Fervidobacteriaceae</taxon>
        <taxon>Thermosipho</taxon>
    </lineage>
</organism>
<feature type="domain" description="Radical SAM core" evidence="5">
    <location>
        <begin position="19"/>
        <end position="237"/>
    </location>
</feature>
<evidence type="ECO:0000256" key="4">
    <source>
        <dbReference type="ARBA" id="ARBA00023014"/>
    </source>
</evidence>
<name>A0ABX7S6I4_9BACT</name>
<gene>
    <name evidence="6" type="ORF">JYK00_07080</name>
</gene>
<dbReference type="InterPro" id="IPR013785">
    <property type="entry name" value="Aldolase_TIM"/>
</dbReference>
<evidence type="ECO:0000313" key="6">
    <source>
        <dbReference type="EMBL" id="QTA37493.1"/>
    </source>
</evidence>
<dbReference type="SMART" id="SM00729">
    <property type="entry name" value="Elp3"/>
    <property type="match status" value="1"/>
</dbReference>
<keyword evidence="3" id="KW-0408">Iron</keyword>
<evidence type="ECO:0000256" key="2">
    <source>
        <dbReference type="ARBA" id="ARBA00022723"/>
    </source>
</evidence>
<dbReference type="PANTHER" id="PTHR11228:SF7">
    <property type="entry name" value="PQQA PEPTIDE CYCLASE"/>
    <property type="match status" value="1"/>
</dbReference>
<dbReference type="EMBL" id="CP071446">
    <property type="protein sequence ID" value="QTA37493.1"/>
    <property type="molecule type" value="Genomic_DNA"/>
</dbReference>
<dbReference type="InterPro" id="IPR007197">
    <property type="entry name" value="rSAM"/>
</dbReference>
<proteinExistence type="predicted"/>
<dbReference type="SFLD" id="SFLDG01098">
    <property type="entry name" value="Uncharacterised_Radical_SAM_Su"/>
    <property type="match status" value="1"/>
</dbReference>
<dbReference type="Proteomes" id="UP000671862">
    <property type="component" value="Chromosome"/>
</dbReference>
<evidence type="ECO:0000313" key="7">
    <source>
        <dbReference type="Proteomes" id="UP000671862"/>
    </source>
</evidence>
<evidence type="ECO:0000259" key="5">
    <source>
        <dbReference type="PROSITE" id="PS51918"/>
    </source>
</evidence>
<keyword evidence="1" id="KW-0949">S-adenosyl-L-methionine</keyword>
<dbReference type="PANTHER" id="PTHR11228">
    <property type="entry name" value="RADICAL SAM DOMAIN PROTEIN"/>
    <property type="match status" value="1"/>
</dbReference>
<dbReference type="InterPro" id="IPR058240">
    <property type="entry name" value="rSAM_sf"/>
</dbReference>
<dbReference type="CDD" id="cd01335">
    <property type="entry name" value="Radical_SAM"/>
    <property type="match status" value="1"/>
</dbReference>
<dbReference type="SUPFAM" id="SSF102114">
    <property type="entry name" value="Radical SAM enzymes"/>
    <property type="match status" value="1"/>
</dbReference>
<accession>A0ABX7S6I4</accession>
<evidence type="ECO:0000256" key="3">
    <source>
        <dbReference type="ARBA" id="ARBA00023004"/>
    </source>
</evidence>
<keyword evidence="2" id="KW-0479">Metal-binding</keyword>
<dbReference type="PROSITE" id="PS51918">
    <property type="entry name" value="RADICAL_SAM"/>
    <property type="match status" value="1"/>
</dbReference>
<reference evidence="6 7" key="1">
    <citation type="submission" date="2021-03" db="EMBL/GenBank/DDBJ databases">
        <title>Thermosipho ferrireducens sp.nov., an anaerobic thermophilic iron-reducing bacterium isolated from a deep-sea hydrothermal sulfide deposits.</title>
        <authorList>
            <person name="Zeng X."/>
            <person name="Chen Y."/>
            <person name="Shao Z."/>
        </authorList>
    </citation>
    <scope>NUCLEOTIDE SEQUENCE [LARGE SCALE GENOMIC DNA]</scope>
    <source>
        <strain evidence="6 7">JL129W03</strain>
    </source>
</reference>
<dbReference type="Gene3D" id="3.20.20.70">
    <property type="entry name" value="Aldolase class I"/>
    <property type="match status" value="1"/>
</dbReference>
<sequence>MILRASYATLGLMGLSKSKLKMETAYLLLDGKCVYDCHFCTHARNSNSKNKFLSRVTWGEISFDDLKLLPESVKRVCIQVVSYPGYKNDLKELLNFLRSYTVSLSVRTTTLQEIKEYFNLGVDSIGISVDVVSPELFKIIRGGDLKKVINLLEEAAQLYPEKITTHVIVGLGETDKQLIDFFYFMKKLNINVALFAFTPIKGTKLENLTPPTMERYRKIQLARYLIYHTKTKENTFEFDKEGNLHKIHVKPSKELSKAFMTSGCRHCTRPYYNERPGTNLYNYHIYNEHLVEELKKVLSG</sequence>
<protein>
    <submittedName>
        <fullName evidence="6">Radical SAM protein</fullName>
    </submittedName>
</protein>
<dbReference type="Pfam" id="PF04055">
    <property type="entry name" value="Radical_SAM"/>
    <property type="match status" value="1"/>
</dbReference>
<keyword evidence="4" id="KW-0411">Iron-sulfur</keyword>
<keyword evidence="7" id="KW-1185">Reference proteome</keyword>
<dbReference type="InterPro" id="IPR006638">
    <property type="entry name" value="Elp3/MiaA/NifB-like_rSAM"/>
</dbReference>
<evidence type="ECO:0000256" key="1">
    <source>
        <dbReference type="ARBA" id="ARBA00022691"/>
    </source>
</evidence>
<dbReference type="InterPro" id="IPR050377">
    <property type="entry name" value="Radical_SAM_PqqE_MftC-like"/>
</dbReference>